<sequence>MVKKINVQIFYAFNSQAWVSLCNPDGTGLGPFKCSSEHPTTHLSGRRIFLQHLLTWLQVGLSRDALAVFMLAQCIGDLADSLFGIQSQIVSKSKNHPAKIIQQIKPVQPNFKQ</sequence>
<dbReference type="EMBL" id="JAHUTI010031376">
    <property type="protein sequence ID" value="MED6242630.1"/>
    <property type="molecule type" value="Genomic_DNA"/>
</dbReference>
<reference evidence="1 2" key="1">
    <citation type="submission" date="2021-07" db="EMBL/GenBank/DDBJ databases">
        <authorList>
            <person name="Palmer J.M."/>
        </authorList>
    </citation>
    <scope>NUCLEOTIDE SEQUENCE [LARGE SCALE GENOMIC DNA]</scope>
    <source>
        <strain evidence="1 2">AT_MEX2019</strain>
        <tissue evidence="1">Muscle</tissue>
    </source>
</reference>
<keyword evidence="2" id="KW-1185">Reference proteome</keyword>
<comment type="caution">
    <text evidence="1">The sequence shown here is derived from an EMBL/GenBank/DDBJ whole genome shotgun (WGS) entry which is preliminary data.</text>
</comment>
<organism evidence="1 2">
    <name type="scientific">Ataeniobius toweri</name>
    <dbReference type="NCBI Taxonomy" id="208326"/>
    <lineage>
        <taxon>Eukaryota</taxon>
        <taxon>Metazoa</taxon>
        <taxon>Chordata</taxon>
        <taxon>Craniata</taxon>
        <taxon>Vertebrata</taxon>
        <taxon>Euteleostomi</taxon>
        <taxon>Actinopterygii</taxon>
        <taxon>Neopterygii</taxon>
        <taxon>Teleostei</taxon>
        <taxon>Neoteleostei</taxon>
        <taxon>Acanthomorphata</taxon>
        <taxon>Ovalentaria</taxon>
        <taxon>Atherinomorphae</taxon>
        <taxon>Cyprinodontiformes</taxon>
        <taxon>Goodeidae</taxon>
        <taxon>Ataeniobius</taxon>
    </lineage>
</organism>
<name>A0ABU7AXK8_9TELE</name>
<accession>A0ABU7AXK8</accession>
<protein>
    <submittedName>
        <fullName evidence="1">Uncharacterized protein</fullName>
    </submittedName>
</protein>
<gene>
    <name evidence="1" type="ORF">ATANTOWER_007523</name>
</gene>
<proteinExistence type="predicted"/>
<evidence type="ECO:0000313" key="1">
    <source>
        <dbReference type="EMBL" id="MED6242630.1"/>
    </source>
</evidence>
<evidence type="ECO:0000313" key="2">
    <source>
        <dbReference type="Proteomes" id="UP001345963"/>
    </source>
</evidence>
<dbReference type="Proteomes" id="UP001345963">
    <property type="component" value="Unassembled WGS sequence"/>
</dbReference>